<proteinExistence type="predicted"/>
<organism evidence="1 2">
    <name type="scientific">Racocetra fulgida</name>
    <dbReference type="NCBI Taxonomy" id="60492"/>
    <lineage>
        <taxon>Eukaryota</taxon>
        <taxon>Fungi</taxon>
        <taxon>Fungi incertae sedis</taxon>
        <taxon>Mucoromycota</taxon>
        <taxon>Glomeromycotina</taxon>
        <taxon>Glomeromycetes</taxon>
        <taxon>Diversisporales</taxon>
        <taxon>Gigasporaceae</taxon>
        <taxon>Racocetra</taxon>
    </lineage>
</organism>
<accession>A0A9N9INK9</accession>
<evidence type="ECO:0000313" key="2">
    <source>
        <dbReference type="Proteomes" id="UP000789396"/>
    </source>
</evidence>
<sequence length="62" mass="7634">IEDWTCVNLTNYYQEKREKKKGRKYLITSKKDLGKVLNPDFEFDMLRKEKAQEILETWKVMY</sequence>
<reference evidence="1" key="1">
    <citation type="submission" date="2021-06" db="EMBL/GenBank/DDBJ databases">
        <authorList>
            <person name="Kallberg Y."/>
            <person name="Tangrot J."/>
            <person name="Rosling A."/>
        </authorList>
    </citation>
    <scope>NUCLEOTIDE SEQUENCE</scope>
    <source>
        <strain evidence="1">IN212</strain>
    </source>
</reference>
<dbReference type="EMBL" id="CAJVPZ010033626">
    <property type="protein sequence ID" value="CAG8744843.1"/>
    <property type="molecule type" value="Genomic_DNA"/>
</dbReference>
<evidence type="ECO:0000313" key="1">
    <source>
        <dbReference type="EMBL" id="CAG8744843.1"/>
    </source>
</evidence>
<gene>
    <name evidence="1" type="ORF">RFULGI_LOCUS13144</name>
</gene>
<dbReference type="OrthoDB" id="2445441at2759"/>
<keyword evidence="2" id="KW-1185">Reference proteome</keyword>
<feature type="non-terminal residue" evidence="1">
    <location>
        <position position="1"/>
    </location>
</feature>
<protein>
    <submittedName>
        <fullName evidence="1">4626_t:CDS:1</fullName>
    </submittedName>
</protein>
<dbReference type="AlphaFoldDB" id="A0A9N9INK9"/>
<name>A0A9N9INK9_9GLOM</name>
<comment type="caution">
    <text evidence="1">The sequence shown here is derived from an EMBL/GenBank/DDBJ whole genome shotgun (WGS) entry which is preliminary data.</text>
</comment>
<dbReference type="Proteomes" id="UP000789396">
    <property type="component" value="Unassembled WGS sequence"/>
</dbReference>